<dbReference type="PANTHER" id="PTHR30531:SF6">
    <property type="entry name" value="SECRETION SYSTEM APPARATUS PROTEIN SSAU"/>
    <property type="match status" value="1"/>
</dbReference>
<dbReference type="Proteomes" id="UP000004641">
    <property type="component" value="Unassembled WGS sequence"/>
</dbReference>
<proteinExistence type="inferred from homology"/>
<dbReference type="InterPro" id="IPR006135">
    <property type="entry name" value="T3SS_substrate_exporter"/>
</dbReference>
<organism evidence="8 9">
    <name type="scientific">Escherichia coli O157:H7 (strain EC869)</name>
    <dbReference type="NCBI Taxonomy" id="478008"/>
    <lineage>
        <taxon>Bacteria</taxon>
        <taxon>Pseudomonadati</taxon>
        <taxon>Pseudomonadota</taxon>
        <taxon>Gammaproteobacteria</taxon>
        <taxon>Enterobacterales</taxon>
        <taxon>Enterobacteriaceae</taxon>
        <taxon>Escherichia</taxon>
    </lineage>
</organism>
<evidence type="ECO:0000256" key="6">
    <source>
        <dbReference type="ARBA" id="ARBA00023136"/>
    </source>
</evidence>
<name>A0A0H3Q2C6_ECO5C</name>
<dbReference type="PANTHER" id="PTHR30531">
    <property type="entry name" value="FLAGELLAR BIOSYNTHETIC PROTEIN FLHB"/>
    <property type="match status" value="1"/>
</dbReference>
<dbReference type="RefSeq" id="WP_001291694.1">
    <property type="nucleotide sequence ID" value="NZ_ABHU01000002.1"/>
</dbReference>
<feature type="transmembrane region" description="Helical" evidence="7">
    <location>
        <begin position="35"/>
        <end position="55"/>
    </location>
</feature>
<evidence type="ECO:0000256" key="2">
    <source>
        <dbReference type="ARBA" id="ARBA00010690"/>
    </source>
</evidence>
<dbReference type="BioCyc" id="ECOL478008-HMP:G76-486819-MONOMER"/>
<feature type="transmembrane region" description="Helical" evidence="7">
    <location>
        <begin position="143"/>
        <end position="161"/>
    </location>
</feature>
<dbReference type="SUPFAM" id="SSF160544">
    <property type="entry name" value="EscU C-terminal domain-like"/>
    <property type="match status" value="1"/>
</dbReference>
<evidence type="ECO:0000313" key="9">
    <source>
        <dbReference type="Proteomes" id="UP000004641"/>
    </source>
</evidence>
<keyword evidence="3" id="KW-1003">Cell membrane</keyword>
<dbReference type="InterPro" id="IPR029025">
    <property type="entry name" value="T3SS_substrate_exporter_C"/>
</dbReference>
<dbReference type="InterPro" id="IPR006307">
    <property type="entry name" value="BsaZ-like"/>
</dbReference>
<dbReference type="Pfam" id="PF01312">
    <property type="entry name" value="Bac_export_2"/>
    <property type="match status" value="1"/>
</dbReference>
<dbReference type="GO" id="GO:0005886">
    <property type="term" value="C:plasma membrane"/>
    <property type="evidence" value="ECO:0007669"/>
    <property type="project" value="UniProtKB-SubCell"/>
</dbReference>
<dbReference type="EMBL" id="ABHU01000002">
    <property type="protein sequence ID" value="EDU92949.1"/>
    <property type="molecule type" value="Genomic_DNA"/>
</dbReference>
<evidence type="ECO:0000313" key="8">
    <source>
        <dbReference type="EMBL" id="EDU92949.1"/>
    </source>
</evidence>
<protein>
    <submittedName>
        <fullName evidence="8">EscU</fullName>
    </submittedName>
</protein>
<evidence type="ECO:0000256" key="5">
    <source>
        <dbReference type="ARBA" id="ARBA00022989"/>
    </source>
</evidence>
<keyword evidence="5 7" id="KW-1133">Transmembrane helix</keyword>
<keyword evidence="4 7" id="KW-0812">Transmembrane</keyword>
<dbReference type="NCBIfam" id="NF009364">
    <property type="entry name" value="PRK12721.1"/>
    <property type="match status" value="1"/>
</dbReference>
<feature type="transmembrane region" description="Helical" evidence="7">
    <location>
        <begin position="173"/>
        <end position="204"/>
    </location>
</feature>
<keyword evidence="6 7" id="KW-0472">Membrane</keyword>
<dbReference type="AlphaFoldDB" id="A0A0H3Q2C6"/>
<dbReference type="NCBIfam" id="TIGR01404">
    <property type="entry name" value="FlhB_rel_III"/>
    <property type="match status" value="1"/>
</dbReference>
<evidence type="ECO:0000256" key="4">
    <source>
        <dbReference type="ARBA" id="ARBA00022692"/>
    </source>
</evidence>
<comment type="similarity">
    <text evidence="2">Belongs to the type III secretion exporter family.</text>
</comment>
<comment type="caution">
    <text evidence="8">The sequence shown here is derived from an EMBL/GenBank/DDBJ whole genome shotgun (WGS) entry which is preliminary data.</text>
</comment>
<reference evidence="8 9" key="1">
    <citation type="journal article" date="2011" name="Appl. Environ. Microbiol.">
        <title>Genome signatures of Escherichia coli O157:H7 isolates from the bovine host reservoir.</title>
        <authorList>
            <person name="Eppinger M."/>
            <person name="Mammel M.K."/>
            <person name="Leclerc J.E."/>
            <person name="Ravel J."/>
            <person name="Cebula T.A."/>
        </authorList>
    </citation>
    <scope>NUCLEOTIDE SEQUENCE [LARGE SCALE GENOMIC DNA]</scope>
    <source>
        <strain evidence="8 9">EC869</strain>
    </source>
</reference>
<dbReference type="GO" id="GO:0009306">
    <property type="term" value="P:protein secretion"/>
    <property type="evidence" value="ECO:0007669"/>
    <property type="project" value="InterPro"/>
</dbReference>
<evidence type="ECO:0000256" key="1">
    <source>
        <dbReference type="ARBA" id="ARBA00004651"/>
    </source>
</evidence>
<gene>
    <name evidence="8" type="ORF">ECH7EC869_1723</name>
</gene>
<evidence type="ECO:0000256" key="7">
    <source>
        <dbReference type="SAM" id="Phobius"/>
    </source>
</evidence>
<dbReference type="Gene3D" id="3.40.1690.10">
    <property type="entry name" value="secretion proteins EscU"/>
    <property type="match status" value="1"/>
</dbReference>
<evidence type="ECO:0000256" key="3">
    <source>
        <dbReference type="ARBA" id="ARBA00022475"/>
    </source>
</evidence>
<accession>A0A0H3Q2C6</accession>
<sequence>MSEKTEKPTPKKLRDLKKKGDVTKSEEVMAAVQSLILFSFFSLYGMSFFVDIVGLVNTTIDSLNRPFLYAIREILGAVLNIFLLYILPISLIVFVGTVTTGVSQIGFIFAVEKIKPSAQKISVKNNLKNIFSVKSIFELLKSVFKLVIIVLIFYFMGHSYANEFANFTGLNAYQALVVVAFFVFLLWKGVLFGYLLFSVFDFWFQKHEGLKKMKMSKDEVKREAKDTDGNPEIKGERRRLHSEIQSGSLANNIKKSTVIVKNPTHIAICLYYKLGETPLPLVIETGKDAKALQIIKLAELYDIPVIEDIPLARTLYKNIHKGQYITEDFFEPVAQLIRIAIDLDY</sequence>
<dbReference type="PRINTS" id="PR00950">
    <property type="entry name" value="TYPE3IMSPROT"/>
</dbReference>
<comment type="subcellular location">
    <subcellularLocation>
        <location evidence="1">Cell membrane</location>
        <topology evidence="1">Multi-pass membrane protein</topology>
    </subcellularLocation>
</comment>